<sequence>MVMPWPFPDHQPWDAQPQPSAPVDADGRLAVLVAQRLAGDWSTRRRRIVVTVQNGVVILTGVVTDPQTRRAAAELAWDTHGVVDVCNALRLAGSRRHR</sequence>
<dbReference type="Proteomes" id="UP000823521">
    <property type="component" value="Unassembled WGS sequence"/>
</dbReference>
<evidence type="ECO:0000313" key="3">
    <source>
        <dbReference type="EMBL" id="MBO4207014.1"/>
    </source>
</evidence>
<dbReference type="PROSITE" id="PS50914">
    <property type="entry name" value="BON"/>
    <property type="match status" value="1"/>
</dbReference>
<feature type="region of interest" description="Disordered" evidence="1">
    <location>
        <begin position="1"/>
        <end position="21"/>
    </location>
</feature>
<dbReference type="RefSeq" id="WP_208813913.1">
    <property type="nucleotide sequence ID" value="NZ_WVUH01000097.1"/>
</dbReference>
<dbReference type="Pfam" id="PF04972">
    <property type="entry name" value="BON"/>
    <property type="match status" value="1"/>
</dbReference>
<keyword evidence="4" id="KW-1185">Reference proteome</keyword>
<feature type="domain" description="BON" evidence="2">
    <location>
        <begin position="25"/>
        <end position="93"/>
    </location>
</feature>
<name>A0ABS3VR47_MICEH</name>
<gene>
    <name evidence="3" type="ORF">GSF22_13500</name>
</gene>
<evidence type="ECO:0000259" key="2">
    <source>
        <dbReference type="PROSITE" id="PS50914"/>
    </source>
</evidence>
<evidence type="ECO:0000313" key="4">
    <source>
        <dbReference type="Proteomes" id="UP000823521"/>
    </source>
</evidence>
<comment type="caution">
    <text evidence="3">The sequence shown here is derived from an EMBL/GenBank/DDBJ whole genome shotgun (WGS) entry which is preliminary data.</text>
</comment>
<dbReference type="EMBL" id="WVUH01000097">
    <property type="protein sequence ID" value="MBO4207014.1"/>
    <property type="molecule type" value="Genomic_DNA"/>
</dbReference>
<protein>
    <submittedName>
        <fullName evidence="3">BON domain-containing protein</fullName>
    </submittedName>
</protein>
<reference evidence="3 4" key="1">
    <citation type="submission" date="2019-12" db="EMBL/GenBank/DDBJ databases">
        <title>Whole genome sequencing of endophytic Actinobacterium Micromonospora sp. MPMI6T.</title>
        <authorList>
            <person name="Evv R."/>
            <person name="Podile A.R."/>
        </authorList>
    </citation>
    <scope>NUCLEOTIDE SEQUENCE [LARGE SCALE GENOMIC DNA]</scope>
    <source>
        <strain evidence="3 4">MPMI6</strain>
    </source>
</reference>
<dbReference type="Gene3D" id="3.30.1340.30">
    <property type="match status" value="1"/>
</dbReference>
<proteinExistence type="predicted"/>
<evidence type="ECO:0000256" key="1">
    <source>
        <dbReference type="SAM" id="MobiDB-lite"/>
    </source>
</evidence>
<accession>A0ABS3VR47</accession>
<dbReference type="InterPro" id="IPR007055">
    <property type="entry name" value="BON_dom"/>
</dbReference>
<organism evidence="3 4">
    <name type="scientific">Micromonospora echinofusca</name>
    <dbReference type="NCBI Taxonomy" id="47858"/>
    <lineage>
        <taxon>Bacteria</taxon>
        <taxon>Bacillati</taxon>
        <taxon>Actinomycetota</taxon>
        <taxon>Actinomycetes</taxon>
        <taxon>Micromonosporales</taxon>
        <taxon>Micromonosporaceae</taxon>
        <taxon>Micromonospora</taxon>
    </lineage>
</organism>